<dbReference type="InterPro" id="IPR019734">
    <property type="entry name" value="TPR_rpt"/>
</dbReference>
<dbReference type="GO" id="GO:0072546">
    <property type="term" value="C:EMC complex"/>
    <property type="evidence" value="ECO:0007669"/>
    <property type="project" value="UniProtKB-UniRule"/>
</dbReference>
<dbReference type="InParanoid" id="A0A0D2A5C9"/>
<dbReference type="Gene3D" id="1.25.40.10">
    <property type="entry name" value="Tetratricopeptide repeat domain"/>
    <property type="match status" value="1"/>
</dbReference>
<evidence type="ECO:0000256" key="3">
    <source>
        <dbReference type="PROSITE-ProRule" id="PRU00339"/>
    </source>
</evidence>
<name>A0A0D2A5C9_9PEZI</name>
<dbReference type="InterPro" id="IPR055217">
    <property type="entry name" value="TPR_EMC2"/>
</dbReference>
<evidence type="ECO:0000313" key="7">
    <source>
        <dbReference type="Proteomes" id="UP000053259"/>
    </source>
</evidence>
<evidence type="ECO:0000313" key="6">
    <source>
        <dbReference type="EMBL" id="KIW01745.1"/>
    </source>
</evidence>
<comment type="similarity">
    <text evidence="4">Belongs to the EMC2 family.</text>
</comment>
<evidence type="ECO:0000256" key="2">
    <source>
        <dbReference type="ARBA" id="ARBA00022803"/>
    </source>
</evidence>
<keyword evidence="1" id="KW-0677">Repeat</keyword>
<dbReference type="SUPFAM" id="SSF48452">
    <property type="entry name" value="TPR-like"/>
    <property type="match status" value="1"/>
</dbReference>
<feature type="repeat" description="TPR" evidence="3">
    <location>
        <begin position="157"/>
        <end position="190"/>
    </location>
</feature>
<dbReference type="HOGENOM" id="CLU_052388_0_0_1"/>
<dbReference type="STRING" id="253628.A0A0D2A5C9"/>
<gene>
    <name evidence="6" type="ORF">PV09_06921</name>
</gene>
<dbReference type="InterPro" id="IPR011990">
    <property type="entry name" value="TPR-like_helical_dom_sf"/>
</dbReference>
<dbReference type="PROSITE" id="PS50005">
    <property type="entry name" value="TPR"/>
    <property type="match status" value="1"/>
</dbReference>
<dbReference type="InterPro" id="IPR039856">
    <property type="entry name" value="EMC2-like"/>
</dbReference>
<keyword evidence="2 3" id="KW-0802">TPR repeat</keyword>
<dbReference type="Proteomes" id="UP000053259">
    <property type="component" value="Unassembled WGS sequence"/>
</dbReference>
<evidence type="ECO:0000259" key="5">
    <source>
        <dbReference type="Pfam" id="PF22890"/>
    </source>
</evidence>
<comment type="function">
    <text evidence="4">Part of the endoplasmic reticulum membrane protein complex (EMC) that enables the energy-independent insertion into endoplasmic reticulum membranes of newly synthesized membrane proteins.</text>
</comment>
<comment type="subunit">
    <text evidence="4">Component of the ER membrane protein complex (EMC).</text>
</comment>
<dbReference type="GeneID" id="27314894"/>
<protein>
    <recommendedName>
        <fullName evidence="4">ER membrane protein complex subunit 2</fullName>
    </recommendedName>
</protein>
<dbReference type="Pfam" id="PF22890">
    <property type="entry name" value="TPR_EMC2"/>
    <property type="match status" value="1"/>
</dbReference>
<evidence type="ECO:0000256" key="4">
    <source>
        <dbReference type="RuleBase" id="RU367091"/>
    </source>
</evidence>
<sequence>MAVDLAHNPPKPSPLTSLTISQKAPSFVREATSYPWPLSLILSSESQDQWTTIENLYMSCLRTGDDESARKLLDKLIARFGEKNERVMAYQGMWAEAHISNEKDFVNVLKEYGEALEQDPTNIHLQKRRIALLRSMGRTVEATQQLVNLVEFNPTDAEAWAELASLYVQQNMYEQAIFALEEVLLIMPNAWNMHARLAEIIYQSTNAKAESASALDTARGYAEAMRRYCRSIELCDDYLRGYYGLKLSTKKLLEVLPNTGPTTGAPSKEKVEKLNELATTKLAEIVRIAKDKTSGYDEAEVRAARELLDRDAEKVAR</sequence>
<evidence type="ECO:0000256" key="1">
    <source>
        <dbReference type="ARBA" id="ARBA00022737"/>
    </source>
</evidence>
<comment type="subcellular location">
    <subcellularLocation>
        <location evidence="4">Endoplasmic reticulum membrane</location>
        <topology evidence="4">Peripheral membrane protein</topology>
        <orientation evidence="4">Cytoplasmic side</orientation>
    </subcellularLocation>
</comment>
<feature type="domain" description="EMC2 TPR-like" evidence="5">
    <location>
        <begin position="104"/>
        <end position="200"/>
    </location>
</feature>
<dbReference type="AlphaFoldDB" id="A0A0D2A5C9"/>
<keyword evidence="4" id="KW-0256">Endoplasmic reticulum</keyword>
<dbReference type="EMBL" id="KN847553">
    <property type="protein sequence ID" value="KIW01745.1"/>
    <property type="molecule type" value="Genomic_DNA"/>
</dbReference>
<dbReference type="PANTHER" id="PTHR12760">
    <property type="entry name" value="TETRATRICOPEPTIDE REPEAT PROTEIN"/>
    <property type="match status" value="1"/>
</dbReference>
<dbReference type="FunCoup" id="A0A0D2A5C9">
    <property type="interactions" value="176"/>
</dbReference>
<dbReference type="OrthoDB" id="124397at2759"/>
<accession>A0A0D2A5C9</accession>
<reference evidence="6 7" key="1">
    <citation type="submission" date="2015-01" db="EMBL/GenBank/DDBJ databases">
        <title>The Genome Sequence of Ochroconis gallopava CBS43764.</title>
        <authorList>
            <consortium name="The Broad Institute Genomics Platform"/>
            <person name="Cuomo C."/>
            <person name="de Hoog S."/>
            <person name="Gorbushina A."/>
            <person name="Stielow B."/>
            <person name="Teixiera M."/>
            <person name="Abouelleil A."/>
            <person name="Chapman S.B."/>
            <person name="Priest M."/>
            <person name="Young S.K."/>
            <person name="Wortman J."/>
            <person name="Nusbaum C."/>
            <person name="Birren B."/>
        </authorList>
    </citation>
    <scope>NUCLEOTIDE SEQUENCE [LARGE SCALE GENOMIC DNA]</scope>
    <source>
        <strain evidence="6 7">CBS 43764</strain>
    </source>
</reference>
<proteinExistence type="inferred from homology"/>
<dbReference type="SMART" id="SM00028">
    <property type="entry name" value="TPR"/>
    <property type="match status" value="1"/>
</dbReference>
<organism evidence="6 7">
    <name type="scientific">Verruconis gallopava</name>
    <dbReference type="NCBI Taxonomy" id="253628"/>
    <lineage>
        <taxon>Eukaryota</taxon>
        <taxon>Fungi</taxon>
        <taxon>Dikarya</taxon>
        <taxon>Ascomycota</taxon>
        <taxon>Pezizomycotina</taxon>
        <taxon>Dothideomycetes</taxon>
        <taxon>Pleosporomycetidae</taxon>
        <taxon>Venturiales</taxon>
        <taxon>Sympoventuriaceae</taxon>
        <taxon>Verruconis</taxon>
    </lineage>
</organism>
<dbReference type="VEuPathDB" id="FungiDB:PV09_06921"/>
<keyword evidence="7" id="KW-1185">Reference proteome</keyword>
<keyword evidence="4" id="KW-0472">Membrane</keyword>
<dbReference type="RefSeq" id="XP_016211614.1">
    <property type="nucleotide sequence ID" value="XM_016360628.1"/>
</dbReference>